<evidence type="ECO:0000259" key="3">
    <source>
        <dbReference type="Pfam" id="PF13598"/>
    </source>
</evidence>
<dbReference type="InterPro" id="IPR011935">
    <property type="entry name" value="CHP02231"/>
</dbReference>
<gene>
    <name evidence="5" type="ORF">BXY64_4275</name>
</gene>
<keyword evidence="1" id="KW-0175">Coiled coil</keyword>
<feature type="coiled-coil region" evidence="1">
    <location>
        <begin position="93"/>
        <end position="120"/>
    </location>
</feature>
<evidence type="ECO:0000256" key="1">
    <source>
        <dbReference type="SAM" id="Coils"/>
    </source>
</evidence>
<dbReference type="InterPro" id="IPR037291">
    <property type="entry name" value="DUF4139"/>
</dbReference>
<dbReference type="SUPFAM" id="SSF49464">
    <property type="entry name" value="Carboxypeptidase regulatory domain-like"/>
    <property type="match status" value="1"/>
</dbReference>
<feature type="domain" description="DUF4140" evidence="4">
    <location>
        <begin position="33"/>
        <end position="131"/>
    </location>
</feature>
<dbReference type="PANTHER" id="PTHR31005">
    <property type="entry name" value="DUF4139 DOMAIN-CONTAINING PROTEIN"/>
    <property type="match status" value="1"/>
</dbReference>
<dbReference type="Proteomes" id="UP000284531">
    <property type="component" value="Unassembled WGS sequence"/>
</dbReference>
<dbReference type="Pfam" id="PF13600">
    <property type="entry name" value="DUF4140"/>
    <property type="match status" value="1"/>
</dbReference>
<evidence type="ECO:0000256" key="2">
    <source>
        <dbReference type="SAM" id="SignalP"/>
    </source>
</evidence>
<sequence length="637" mass="71962">MRTISILIFSLIFSNLFAQEIAEQEVISEVKEATVFLDGAQVHRNKDVKLAKGKTLIKFVNLSPFIDAKSIQFKAKGELTVLSVNHQLNHLSKSKKSEELKSLQENLEQIRLKIELENAHLSVIGEELDFLKDNREIGGKNEQVSLSNLQQTADYYSKKLTSLKLKQIERRNTLRDLHKKKLDIENQMRNLSSEKEYPTGEVLIKVDAKVAKSFPMELSYLVNNAGWFPTYDIRANNINEPIELVYKANVTQNTRVDWKNVKLTFSSADPNTSGVAPKLITYYLDYYSKPPVYSISSNLITGKVIAQEDGLGLPGVSVIVRGTTIGTSTDFDGNYSITIPNNANHLEYSFVGMNTQTLPITGSTMNVSLESSSVGLDEVVVTAFGVSDELEMEDYDKPNFPDLQGQVAGVSIKRAPILKKHEMRSIPISVDQVESKTSVSFQIKRAYSIKSGNANFAINMAEYEIPAVYEYYCIPKIDKNAFLLANIMDWEKYNLLDGEANVFFEDTYIGKSLLDLRKANDTLQISLGIDKQVSVNREKVKDFSSKKILAKKKEETIAWKCTVKNNKNQKIKLVLMDQVPVSSISDIEINILNLSNAKHNKETGEIKWLFDLDPGNNKEVELWYSVKYPKYRNLVVE</sequence>
<dbReference type="EMBL" id="RAPQ01000015">
    <property type="protein sequence ID" value="RKD94112.1"/>
    <property type="molecule type" value="Genomic_DNA"/>
</dbReference>
<dbReference type="Gene3D" id="2.60.40.1120">
    <property type="entry name" value="Carboxypeptidase-like, regulatory domain"/>
    <property type="match status" value="1"/>
</dbReference>
<dbReference type="NCBIfam" id="TIGR02231">
    <property type="entry name" value="mucoidy inhibitor MuiA family protein"/>
    <property type="match status" value="2"/>
</dbReference>
<feature type="chain" id="PRO_5019350381" evidence="2">
    <location>
        <begin position="19"/>
        <end position="637"/>
    </location>
</feature>
<reference evidence="5 6" key="1">
    <citation type="submission" date="2018-09" db="EMBL/GenBank/DDBJ databases">
        <title>Genomic Encyclopedia of Archaeal and Bacterial Type Strains, Phase II (KMG-II): from individual species to whole genera.</title>
        <authorList>
            <person name="Goeker M."/>
        </authorList>
    </citation>
    <scope>NUCLEOTIDE SEQUENCE [LARGE SCALE GENOMIC DNA]</scope>
    <source>
        <strain evidence="5 6">DSM 21950</strain>
    </source>
</reference>
<dbReference type="OrthoDB" id="1096764at2"/>
<dbReference type="PANTHER" id="PTHR31005:SF8">
    <property type="entry name" value="DUF4139 DOMAIN-CONTAINING PROTEIN"/>
    <property type="match status" value="1"/>
</dbReference>
<evidence type="ECO:0000313" key="6">
    <source>
        <dbReference type="Proteomes" id="UP000284531"/>
    </source>
</evidence>
<evidence type="ECO:0000259" key="4">
    <source>
        <dbReference type="Pfam" id="PF13600"/>
    </source>
</evidence>
<comment type="caution">
    <text evidence="5">The sequence shown here is derived from an EMBL/GenBank/DDBJ whole genome shotgun (WGS) entry which is preliminary data.</text>
</comment>
<feature type="domain" description="DUF4139" evidence="3">
    <location>
        <begin position="216"/>
        <end position="630"/>
    </location>
</feature>
<keyword evidence="2" id="KW-0732">Signal</keyword>
<dbReference type="RefSeq" id="WP_120241941.1">
    <property type="nucleotide sequence ID" value="NZ_RAPQ01000015.1"/>
</dbReference>
<feature type="signal peptide" evidence="2">
    <location>
        <begin position="1"/>
        <end position="18"/>
    </location>
</feature>
<dbReference type="InterPro" id="IPR025554">
    <property type="entry name" value="DUF4140"/>
</dbReference>
<protein>
    <submittedName>
        <fullName evidence="5">Uncharacterized protein (TIGR02231 family)</fullName>
    </submittedName>
</protein>
<dbReference type="Pfam" id="PF13715">
    <property type="entry name" value="CarbopepD_reg_2"/>
    <property type="match status" value="1"/>
</dbReference>
<organism evidence="5 6">
    <name type="scientific">Marinifilum flexuosum</name>
    <dbReference type="NCBI Taxonomy" id="1117708"/>
    <lineage>
        <taxon>Bacteria</taxon>
        <taxon>Pseudomonadati</taxon>
        <taxon>Bacteroidota</taxon>
        <taxon>Bacteroidia</taxon>
        <taxon>Marinilabiliales</taxon>
        <taxon>Marinifilaceae</taxon>
    </lineage>
</organism>
<evidence type="ECO:0000313" key="5">
    <source>
        <dbReference type="EMBL" id="RKD94112.1"/>
    </source>
</evidence>
<dbReference type="InterPro" id="IPR008969">
    <property type="entry name" value="CarboxyPept-like_regulatory"/>
</dbReference>
<dbReference type="AlphaFoldDB" id="A0A419WFF2"/>
<dbReference type="Pfam" id="PF13598">
    <property type="entry name" value="DUF4139"/>
    <property type="match status" value="1"/>
</dbReference>
<proteinExistence type="predicted"/>
<name>A0A419WFF2_9BACT</name>
<keyword evidence="6" id="KW-1185">Reference proteome</keyword>
<accession>A0A419WFF2</accession>